<accession>A0A0V1G8A8</accession>
<dbReference type="Proteomes" id="UP000054805">
    <property type="component" value="Unassembled WGS sequence"/>
</dbReference>
<organism evidence="1 2">
    <name type="scientific">Trichinella pseudospiralis</name>
    <name type="common">Parasitic roundworm</name>
    <dbReference type="NCBI Taxonomy" id="6337"/>
    <lineage>
        <taxon>Eukaryota</taxon>
        <taxon>Metazoa</taxon>
        <taxon>Ecdysozoa</taxon>
        <taxon>Nematoda</taxon>
        <taxon>Enoplea</taxon>
        <taxon>Dorylaimia</taxon>
        <taxon>Trichinellida</taxon>
        <taxon>Trichinellidae</taxon>
        <taxon>Trichinella</taxon>
    </lineage>
</organism>
<name>A0A0V1G8A8_TRIPS</name>
<evidence type="ECO:0000313" key="2">
    <source>
        <dbReference type="Proteomes" id="UP000054805"/>
    </source>
</evidence>
<dbReference type="AlphaFoldDB" id="A0A0V1G8A8"/>
<gene>
    <name evidence="1" type="ORF">T4B_855</name>
</gene>
<proteinExistence type="predicted"/>
<reference evidence="1 2" key="1">
    <citation type="submission" date="2015-01" db="EMBL/GenBank/DDBJ databases">
        <title>Evolution of Trichinella species and genotypes.</title>
        <authorList>
            <person name="Korhonen P.K."/>
            <person name="Edoardo P."/>
            <person name="Giuseppe L.R."/>
            <person name="Gasser R.B."/>
        </authorList>
    </citation>
    <scope>NUCLEOTIDE SEQUENCE [LARGE SCALE GENOMIC DNA]</scope>
    <source>
        <strain evidence="1">ISS588</strain>
    </source>
</reference>
<evidence type="ECO:0000313" key="1">
    <source>
        <dbReference type="EMBL" id="KRY94479.1"/>
    </source>
</evidence>
<sequence>MSYKDGNGDFVPRYVCYLTNRRAKRNLGGFYSTTTALFSLKITKTQ</sequence>
<comment type="caution">
    <text evidence="1">The sequence shown here is derived from an EMBL/GenBank/DDBJ whole genome shotgun (WGS) entry which is preliminary data.</text>
</comment>
<protein>
    <submittedName>
        <fullName evidence="1">Uncharacterized protein</fullName>
    </submittedName>
</protein>
<dbReference type="EMBL" id="JYDS01005335">
    <property type="protein sequence ID" value="KRY94479.1"/>
    <property type="molecule type" value="Genomic_DNA"/>
</dbReference>
<keyword evidence="2" id="KW-1185">Reference proteome</keyword>